<name>A0A494YT36_9BACL</name>
<protein>
    <submittedName>
        <fullName evidence="1">Uncharacterized protein</fullName>
    </submittedName>
</protein>
<proteinExistence type="predicted"/>
<dbReference type="AlphaFoldDB" id="A0A494YT36"/>
<evidence type="ECO:0000313" key="1">
    <source>
        <dbReference type="EMBL" id="RKQ13277.1"/>
    </source>
</evidence>
<keyword evidence="2" id="KW-1185">Reference proteome</keyword>
<dbReference type="EMBL" id="RBZN01000069">
    <property type="protein sequence ID" value="RKQ13277.1"/>
    <property type="molecule type" value="Genomic_DNA"/>
</dbReference>
<dbReference type="Proteomes" id="UP000272238">
    <property type="component" value="Unassembled WGS sequence"/>
</dbReference>
<organism evidence="1 2">
    <name type="scientific">Ureibacillus endophyticus</name>
    <dbReference type="NCBI Taxonomy" id="1978490"/>
    <lineage>
        <taxon>Bacteria</taxon>
        <taxon>Bacillati</taxon>
        <taxon>Bacillota</taxon>
        <taxon>Bacilli</taxon>
        <taxon>Bacillales</taxon>
        <taxon>Caryophanaceae</taxon>
        <taxon>Ureibacillus</taxon>
    </lineage>
</organism>
<comment type="caution">
    <text evidence="1">The sequence shown here is derived from an EMBL/GenBank/DDBJ whole genome shotgun (WGS) entry which is preliminary data.</text>
</comment>
<sequence length="213" mass="25564">MELNGRHYIIQKIFENVGLNFQVCDELIDALILDKGKISDEDILRCHTHLFDFIIHYEKSVTKYMKRRSKLKKYLDYEPSKYLVLKLSKLGIEFEQLVGELLTELNINYIQYDSGKRNCKPDFVFSEKHWGDAKISEHTVFHSQTIDKYEKHIDKLTIIYLRKTSQLEWRRYVTPKTELVHISYFVKELPIDKRQQFEDRLSKIENSLIRSIK</sequence>
<evidence type="ECO:0000313" key="2">
    <source>
        <dbReference type="Proteomes" id="UP000272238"/>
    </source>
</evidence>
<gene>
    <name evidence="1" type="ORF">D8M03_16435</name>
</gene>
<accession>A0A494YT36</accession>
<reference evidence="1 2" key="1">
    <citation type="journal article" date="2016" name="Antonie Van Leeuwenhoek">
        <title>Lysinibacillus endophyticus sp. nov., an indole-3-acetic acid producing endophytic bacterium isolated from corn root (Zea mays cv. Xinken-5).</title>
        <authorList>
            <person name="Yu J."/>
            <person name="Guan X."/>
            <person name="Liu C."/>
            <person name="Xiang W."/>
            <person name="Yu Z."/>
            <person name="Liu X."/>
            <person name="Wang G."/>
        </authorList>
    </citation>
    <scope>NUCLEOTIDE SEQUENCE [LARGE SCALE GENOMIC DNA]</scope>
    <source>
        <strain evidence="1 2">DSM 100506</strain>
    </source>
</reference>